<dbReference type="EMBL" id="BONY01000018">
    <property type="protein sequence ID" value="GIH05370.1"/>
    <property type="molecule type" value="Genomic_DNA"/>
</dbReference>
<name>A0A8J3Q7Q0_9ACTN</name>
<proteinExistence type="predicted"/>
<comment type="caution">
    <text evidence="1">The sequence shown here is derived from an EMBL/GenBank/DDBJ whole genome shotgun (WGS) entry which is preliminary data.</text>
</comment>
<gene>
    <name evidence="1" type="ORF">Rhe02_34370</name>
</gene>
<protein>
    <submittedName>
        <fullName evidence="1">Uncharacterized protein</fullName>
    </submittedName>
</protein>
<dbReference type="Proteomes" id="UP000612899">
    <property type="component" value="Unassembled WGS sequence"/>
</dbReference>
<dbReference type="AlphaFoldDB" id="A0A8J3Q7Q0"/>
<keyword evidence="2" id="KW-1185">Reference proteome</keyword>
<reference evidence="1" key="1">
    <citation type="submission" date="2021-01" db="EMBL/GenBank/DDBJ databases">
        <title>Whole genome shotgun sequence of Rhizocola hellebori NBRC 109834.</title>
        <authorList>
            <person name="Komaki H."/>
            <person name="Tamura T."/>
        </authorList>
    </citation>
    <scope>NUCLEOTIDE SEQUENCE</scope>
    <source>
        <strain evidence="1">NBRC 109834</strain>
    </source>
</reference>
<dbReference type="RefSeq" id="WP_203909225.1">
    <property type="nucleotide sequence ID" value="NZ_BONY01000018.1"/>
</dbReference>
<sequence>MKLDLADLLVEDIEVMRLAPELALESLSAGQAMIETGGSSISVGIVLCSCCCCC</sequence>
<organism evidence="1 2">
    <name type="scientific">Rhizocola hellebori</name>
    <dbReference type="NCBI Taxonomy" id="1392758"/>
    <lineage>
        <taxon>Bacteria</taxon>
        <taxon>Bacillati</taxon>
        <taxon>Actinomycetota</taxon>
        <taxon>Actinomycetes</taxon>
        <taxon>Micromonosporales</taxon>
        <taxon>Micromonosporaceae</taxon>
        <taxon>Rhizocola</taxon>
    </lineage>
</organism>
<evidence type="ECO:0000313" key="2">
    <source>
        <dbReference type="Proteomes" id="UP000612899"/>
    </source>
</evidence>
<accession>A0A8J3Q7Q0</accession>
<evidence type="ECO:0000313" key="1">
    <source>
        <dbReference type="EMBL" id="GIH05370.1"/>
    </source>
</evidence>